<evidence type="ECO:0000313" key="1">
    <source>
        <dbReference type="EMBL" id="ERL54761.1"/>
    </source>
</evidence>
<comment type="caution">
    <text evidence="1">The sequence shown here is derived from an EMBL/GenBank/DDBJ whole genome shotgun (WGS) entry which is preliminary data.</text>
</comment>
<accession>U4T3R9</accession>
<name>U4T3R9_9GAMM</name>
<protein>
    <submittedName>
        <fullName evidence="1">Uncharacterized protein</fullName>
    </submittedName>
</protein>
<reference evidence="1 2" key="1">
    <citation type="journal article" date="2013" name="Genome Announc.">
        <title>Draft Genome Sequence of Psychrobacter aquaticus Strain CMS 56T, Isolated from a Cyanobacterial Mat Sample Collected from Water Bodies in the McMurdo Dry Valley Region of Antarctica.</title>
        <authorList>
            <person name="Reddy G.S."/>
            <person name="Ara S."/>
            <person name="Singh A."/>
            <person name="Kumar Pinnaka A."/>
            <person name="Shivaji S."/>
        </authorList>
    </citation>
    <scope>NUCLEOTIDE SEQUENCE [LARGE SCALE GENOMIC DNA]</scope>
    <source>
        <strain evidence="1 2">CMS 56</strain>
    </source>
</reference>
<gene>
    <name evidence="1" type="ORF">M917_2107</name>
</gene>
<organism evidence="1 2">
    <name type="scientific">Psychrobacter aquaticus CMS 56</name>
    <dbReference type="NCBI Taxonomy" id="1354303"/>
    <lineage>
        <taxon>Bacteria</taxon>
        <taxon>Pseudomonadati</taxon>
        <taxon>Pseudomonadota</taxon>
        <taxon>Gammaproteobacteria</taxon>
        <taxon>Moraxellales</taxon>
        <taxon>Moraxellaceae</taxon>
        <taxon>Psychrobacter</taxon>
    </lineage>
</organism>
<evidence type="ECO:0000313" key="2">
    <source>
        <dbReference type="Proteomes" id="UP000016761"/>
    </source>
</evidence>
<sequence>MWLVQTINIILAVRCHGYISLLRITYNKKRAISKDSALFYCL</sequence>
<dbReference type="EMBL" id="AUSW01000034">
    <property type="protein sequence ID" value="ERL54761.1"/>
    <property type="molecule type" value="Genomic_DNA"/>
</dbReference>
<proteinExistence type="predicted"/>
<keyword evidence="2" id="KW-1185">Reference proteome</keyword>
<dbReference type="Proteomes" id="UP000016761">
    <property type="component" value="Unassembled WGS sequence"/>
</dbReference>
<dbReference type="AlphaFoldDB" id="U4T3R9"/>
<dbReference type="PATRIC" id="fig|1354303.4.peg.2073"/>